<reference evidence="1" key="2">
    <citation type="journal article" date="2022" name="New Phytol.">
        <title>Evolutionary transition to the ectomycorrhizal habit in the genomes of a hyperdiverse lineage of mushroom-forming fungi.</title>
        <authorList>
            <person name="Looney B."/>
            <person name="Miyauchi S."/>
            <person name="Morin E."/>
            <person name="Drula E."/>
            <person name="Courty P.E."/>
            <person name="Kohler A."/>
            <person name="Kuo A."/>
            <person name="LaButti K."/>
            <person name="Pangilinan J."/>
            <person name="Lipzen A."/>
            <person name="Riley R."/>
            <person name="Andreopoulos W."/>
            <person name="He G."/>
            <person name="Johnson J."/>
            <person name="Nolan M."/>
            <person name="Tritt A."/>
            <person name="Barry K.W."/>
            <person name="Grigoriev I.V."/>
            <person name="Nagy L.G."/>
            <person name="Hibbett D."/>
            <person name="Henrissat B."/>
            <person name="Matheny P.B."/>
            <person name="Labbe J."/>
            <person name="Martin F.M."/>
        </authorList>
    </citation>
    <scope>NUCLEOTIDE SEQUENCE</scope>
    <source>
        <strain evidence="1">HHB10654</strain>
    </source>
</reference>
<protein>
    <submittedName>
        <fullName evidence="1">Phosphoglycerate mutase-like protein</fullName>
    </submittedName>
</protein>
<sequence length="442" mass="48802">MSSRARLFVHLILALASGPASSVPNASAPGIYNSSTTPSNLPWNTYNYCNAPHVNAKHYSKPNQDAKAELVFLNVMMRHHKRTPDNLYPNENELNPTAGWDCTNFLQFNYGGGGAQVYHNTLTPPTHPFRSQMWNGTCDEGQLTAGGLQDAIAHGKDFWELYHGTLGFLNQVDESEIHIRTSTEDRTMQVASGMLFGMDPASAQRSWPVYTQPSTIDSLVPSYSCPQADAVRAAYQSVPAWTDHLSQNAGLKARLDATLGTAGLADWASWYDHFFDTFSSRTCNGHTLPCNSTGACVSEADAAQVFAIGDFEYNYIWNTAENATEYNQLTFGVMFSELAQNFISFSAGHETHRLRLYVGHDGSLIRLASGLGFGQQSSLRWPALGSEVVMEVWKLKGEFYVRVLHEGTVVEGMSWVPISVFVDKLQAQVPADIFQRCMQVSA</sequence>
<comment type="caution">
    <text evidence="1">The sequence shown here is derived from an EMBL/GenBank/DDBJ whole genome shotgun (WGS) entry which is preliminary data.</text>
</comment>
<gene>
    <name evidence="1" type="ORF">BV25DRAFT_1833569</name>
</gene>
<dbReference type="Proteomes" id="UP000814140">
    <property type="component" value="Unassembled WGS sequence"/>
</dbReference>
<keyword evidence="2" id="KW-1185">Reference proteome</keyword>
<evidence type="ECO:0000313" key="1">
    <source>
        <dbReference type="EMBL" id="KAI0054635.1"/>
    </source>
</evidence>
<dbReference type="EMBL" id="MU277374">
    <property type="protein sequence ID" value="KAI0054635.1"/>
    <property type="molecule type" value="Genomic_DNA"/>
</dbReference>
<organism evidence="1 2">
    <name type="scientific">Artomyces pyxidatus</name>
    <dbReference type="NCBI Taxonomy" id="48021"/>
    <lineage>
        <taxon>Eukaryota</taxon>
        <taxon>Fungi</taxon>
        <taxon>Dikarya</taxon>
        <taxon>Basidiomycota</taxon>
        <taxon>Agaricomycotina</taxon>
        <taxon>Agaricomycetes</taxon>
        <taxon>Russulales</taxon>
        <taxon>Auriscalpiaceae</taxon>
        <taxon>Artomyces</taxon>
    </lineage>
</organism>
<name>A0ACB8SDW1_9AGAM</name>
<reference evidence="1" key="1">
    <citation type="submission" date="2021-03" db="EMBL/GenBank/DDBJ databases">
        <authorList>
            <consortium name="DOE Joint Genome Institute"/>
            <person name="Ahrendt S."/>
            <person name="Looney B.P."/>
            <person name="Miyauchi S."/>
            <person name="Morin E."/>
            <person name="Drula E."/>
            <person name="Courty P.E."/>
            <person name="Chicoki N."/>
            <person name="Fauchery L."/>
            <person name="Kohler A."/>
            <person name="Kuo A."/>
            <person name="Labutti K."/>
            <person name="Pangilinan J."/>
            <person name="Lipzen A."/>
            <person name="Riley R."/>
            <person name="Andreopoulos W."/>
            <person name="He G."/>
            <person name="Johnson J."/>
            <person name="Barry K.W."/>
            <person name="Grigoriev I.V."/>
            <person name="Nagy L."/>
            <person name="Hibbett D."/>
            <person name="Henrissat B."/>
            <person name="Matheny P.B."/>
            <person name="Labbe J."/>
            <person name="Martin F."/>
        </authorList>
    </citation>
    <scope>NUCLEOTIDE SEQUENCE</scope>
    <source>
        <strain evidence="1">HHB10654</strain>
    </source>
</reference>
<evidence type="ECO:0000313" key="2">
    <source>
        <dbReference type="Proteomes" id="UP000814140"/>
    </source>
</evidence>
<proteinExistence type="predicted"/>
<accession>A0ACB8SDW1</accession>